<dbReference type="InterPro" id="IPR002213">
    <property type="entry name" value="UDP_glucos_trans"/>
</dbReference>
<dbReference type="AlphaFoldDB" id="A0AAV1WFA9"/>
<evidence type="ECO:0000313" key="4">
    <source>
        <dbReference type="EMBL" id="CAL0307724.1"/>
    </source>
</evidence>
<evidence type="ECO:0000256" key="2">
    <source>
        <dbReference type="ARBA" id="ARBA00022676"/>
    </source>
</evidence>
<dbReference type="CDD" id="cd03784">
    <property type="entry name" value="GT1_Gtf-like"/>
    <property type="match status" value="1"/>
</dbReference>
<accession>A0AAV1WFA9</accession>
<keyword evidence="3" id="KW-0808">Transferase</keyword>
<evidence type="ECO:0000256" key="1">
    <source>
        <dbReference type="ARBA" id="ARBA00009995"/>
    </source>
</evidence>
<keyword evidence="2" id="KW-0328">Glycosyltransferase</keyword>
<dbReference type="GO" id="GO:0080043">
    <property type="term" value="F:quercetin 3-O-glucosyltransferase activity"/>
    <property type="evidence" value="ECO:0007669"/>
    <property type="project" value="TreeGrafter"/>
</dbReference>
<reference evidence="4 5" key="1">
    <citation type="submission" date="2024-03" db="EMBL/GenBank/DDBJ databases">
        <authorList>
            <person name="Martinez-Hernandez J."/>
        </authorList>
    </citation>
    <scope>NUCLEOTIDE SEQUENCE [LARGE SCALE GENOMIC DNA]</scope>
</reference>
<dbReference type="FunFam" id="3.40.50.2000:FF:000138">
    <property type="entry name" value="Glycosyltransferase"/>
    <property type="match status" value="1"/>
</dbReference>
<gene>
    <name evidence="4" type="ORF">LLUT_LOCUS8784</name>
</gene>
<proteinExistence type="inferred from homology"/>
<dbReference type="EMBL" id="CAXHTB010000006">
    <property type="protein sequence ID" value="CAL0307724.1"/>
    <property type="molecule type" value="Genomic_DNA"/>
</dbReference>
<comment type="similarity">
    <text evidence="1">Belongs to the UDP-glycosyltransferase family.</text>
</comment>
<name>A0AAV1WFA9_LUPLU</name>
<sequence length="464" mass="52351">MNASIHIVAMPYPGRGHINPMMNLAKLLLAHNSNILVTFVVTEEWLGFIGSEPKPDNIRFATIPNVIPSEHGRADNFVAFIEAVSTKMEAPFEVLLHRLQPLPTYIIYDPFLFWVVPVANRFNIPVASFWVMSASVFAVFQYYDLLKKNGHYPVNASENGDKLVNYIPGNSSIPLADIPLSDESWRTSRLLERTLNIIPWVHKSQCLLFTTIYELEPRAIDALKAEFSIPIYTIGPSIPIYTIGPSIPCFGDGHITTLSTNHDDLDYFHWLDKQPKASVLYISQGSFLSTSSAQIDEIAMGLKESGVGFLWVSRGENSRLRNMCGDKGLVLPWCEQLRVLLHPSIGGFWSHCGWNSTKEGVYSGVPFLTFPIFMDQPINSKFIVKEWKVGWRVKNEVKDETLITRDEVARLIKRFMDLDSDEGKYMRKRARELQQICQNAIANGGSSETGVNAFLKQILQAVKP</sequence>
<dbReference type="PANTHER" id="PTHR11926:SF1494">
    <property type="entry name" value="FLAVONOL 3-O-GLUCOSYLTRANSFERASE UGT76E12-RELATED"/>
    <property type="match status" value="1"/>
</dbReference>
<dbReference type="GO" id="GO:0080044">
    <property type="term" value="F:quercetin 7-O-glucosyltransferase activity"/>
    <property type="evidence" value="ECO:0007669"/>
    <property type="project" value="TreeGrafter"/>
</dbReference>
<organism evidence="4 5">
    <name type="scientific">Lupinus luteus</name>
    <name type="common">European yellow lupine</name>
    <dbReference type="NCBI Taxonomy" id="3873"/>
    <lineage>
        <taxon>Eukaryota</taxon>
        <taxon>Viridiplantae</taxon>
        <taxon>Streptophyta</taxon>
        <taxon>Embryophyta</taxon>
        <taxon>Tracheophyta</taxon>
        <taxon>Spermatophyta</taxon>
        <taxon>Magnoliopsida</taxon>
        <taxon>eudicotyledons</taxon>
        <taxon>Gunneridae</taxon>
        <taxon>Pentapetalae</taxon>
        <taxon>rosids</taxon>
        <taxon>fabids</taxon>
        <taxon>Fabales</taxon>
        <taxon>Fabaceae</taxon>
        <taxon>Papilionoideae</taxon>
        <taxon>50 kb inversion clade</taxon>
        <taxon>genistoids sensu lato</taxon>
        <taxon>core genistoids</taxon>
        <taxon>Genisteae</taxon>
        <taxon>Lupinus</taxon>
    </lineage>
</organism>
<dbReference type="SUPFAM" id="SSF53756">
    <property type="entry name" value="UDP-Glycosyltransferase/glycogen phosphorylase"/>
    <property type="match status" value="1"/>
</dbReference>
<dbReference type="Gene3D" id="3.40.50.2000">
    <property type="entry name" value="Glycogen Phosphorylase B"/>
    <property type="match status" value="2"/>
</dbReference>
<dbReference type="Pfam" id="PF00201">
    <property type="entry name" value="UDPGT"/>
    <property type="match status" value="1"/>
</dbReference>
<evidence type="ECO:0000256" key="3">
    <source>
        <dbReference type="ARBA" id="ARBA00022679"/>
    </source>
</evidence>
<dbReference type="FunFam" id="3.40.50.2000:FF:000152">
    <property type="entry name" value="Glycosyltransferase"/>
    <property type="match status" value="1"/>
</dbReference>
<dbReference type="Proteomes" id="UP001497480">
    <property type="component" value="Unassembled WGS sequence"/>
</dbReference>
<keyword evidence="5" id="KW-1185">Reference proteome</keyword>
<comment type="caution">
    <text evidence="4">The sequence shown here is derived from an EMBL/GenBank/DDBJ whole genome shotgun (WGS) entry which is preliminary data.</text>
</comment>
<evidence type="ECO:0000313" key="5">
    <source>
        <dbReference type="Proteomes" id="UP001497480"/>
    </source>
</evidence>
<dbReference type="PANTHER" id="PTHR11926">
    <property type="entry name" value="GLUCOSYL/GLUCURONOSYL TRANSFERASES"/>
    <property type="match status" value="1"/>
</dbReference>
<protein>
    <submittedName>
        <fullName evidence="4">Uncharacterized protein</fullName>
    </submittedName>
</protein>